<evidence type="ECO:0000313" key="1">
    <source>
        <dbReference type="EMBL" id="CDW34950.1"/>
    </source>
</evidence>
<protein>
    <submittedName>
        <fullName evidence="1">Uncharacterized protein</fullName>
    </submittedName>
</protein>
<sequence>MVEWTKYNEFTELCDFAARVKVGDMIEISESYLTKNHWCVFYKLNSDDKALFDAEVFHLRPNCSSNGCTHKFRHLVAQKQFRINNKYDDTIKGFKELSKSDYTIKIENEIEDSRKCPTVCWNKSLYFATTIRYPRKFATSKSW</sequence>
<dbReference type="AlphaFoldDB" id="A0A0K2UA65"/>
<name>A0A0K2UA65_LEPSM</name>
<dbReference type="Gene3D" id="3.90.1720.10">
    <property type="entry name" value="endopeptidase domain like (from Nostoc punctiforme)"/>
    <property type="match status" value="1"/>
</dbReference>
<reference evidence="1" key="1">
    <citation type="submission" date="2014-05" db="EMBL/GenBank/DDBJ databases">
        <authorList>
            <person name="Chronopoulou M."/>
        </authorList>
    </citation>
    <scope>NUCLEOTIDE SEQUENCE</scope>
    <source>
        <tissue evidence="1">Whole organism</tissue>
    </source>
</reference>
<proteinExistence type="predicted"/>
<feature type="non-terminal residue" evidence="1">
    <location>
        <position position="143"/>
    </location>
</feature>
<dbReference type="EMBL" id="HACA01017589">
    <property type="protein sequence ID" value="CDW34950.1"/>
    <property type="molecule type" value="Transcribed_RNA"/>
</dbReference>
<accession>A0A0K2UA65</accession>
<organism evidence="1">
    <name type="scientific">Lepeophtheirus salmonis</name>
    <name type="common">Salmon louse</name>
    <name type="synonym">Caligus salmonis</name>
    <dbReference type="NCBI Taxonomy" id="72036"/>
    <lineage>
        <taxon>Eukaryota</taxon>
        <taxon>Metazoa</taxon>
        <taxon>Ecdysozoa</taxon>
        <taxon>Arthropoda</taxon>
        <taxon>Crustacea</taxon>
        <taxon>Multicrustacea</taxon>
        <taxon>Hexanauplia</taxon>
        <taxon>Copepoda</taxon>
        <taxon>Siphonostomatoida</taxon>
        <taxon>Caligidae</taxon>
        <taxon>Lepeophtheirus</taxon>
    </lineage>
</organism>